<feature type="compositionally biased region" description="Basic and acidic residues" evidence="1">
    <location>
        <begin position="106"/>
        <end position="118"/>
    </location>
</feature>
<name>A0ABQ5C0Q3_9ASTR</name>
<dbReference type="Proteomes" id="UP001151760">
    <property type="component" value="Unassembled WGS sequence"/>
</dbReference>
<evidence type="ECO:0000313" key="2">
    <source>
        <dbReference type="EMBL" id="GJT20730.1"/>
    </source>
</evidence>
<gene>
    <name evidence="2" type="ORF">Tco_0890667</name>
</gene>
<sequence length="502" mass="58019">MSRFNIPEAIDKSVIAHLMKNVLPKDTLDFGKLGQEKAAKKSMPKYSTTQFDEDSLTKRRDDKDQDPSTGSKMEKKKRKQKDYESSKKDKDQAGSSKKGKSPSKSSKTDKSVNAKDIVHDVEMDVGESVENDVVDAEYPSQADASATKQDKSTWFKTSWFNDMVNTEKNQHTFDDVMVSVIDFTNFTKNFLKKDKIVKAGLEGLAFKLMKGGHKNYIELEYNFEQCYLALSDQLDWVNPKGDKIPYDLSKPLPLHGTLGHLTILADFFFNKDLEYLTIGNVEKKYATLLTKPKAARSRQAVQSSHKVHSRMKILSIVGILVDKQFGYGYLKEFVVRRANQKEYTFKEADFPRLHLNDIEDMYPLYAQNKLYHLTSDEQIDIVRYAGLDNKEPYTIFYESKGVVYLNKDDKKYLMRADKVYMFGDGTLKKVRDKLHYMLHNFELGYNDGMAKRAWIGKDQKWTASMLEKIEKTLLTRQIMRSLECFVGGRKIEMDFRLLTRTE</sequence>
<feature type="compositionally biased region" description="Basic and acidic residues" evidence="1">
    <location>
        <begin position="55"/>
        <end position="66"/>
    </location>
</feature>
<dbReference type="EMBL" id="BQNB010013828">
    <property type="protein sequence ID" value="GJT20730.1"/>
    <property type="molecule type" value="Genomic_DNA"/>
</dbReference>
<evidence type="ECO:0000313" key="3">
    <source>
        <dbReference type="Proteomes" id="UP001151760"/>
    </source>
</evidence>
<feature type="compositionally biased region" description="Basic and acidic residues" evidence="1">
    <location>
        <begin position="81"/>
        <end position="92"/>
    </location>
</feature>
<comment type="caution">
    <text evidence="2">The sequence shown here is derived from an EMBL/GenBank/DDBJ whole genome shotgun (WGS) entry which is preliminary data.</text>
</comment>
<organism evidence="2 3">
    <name type="scientific">Tanacetum coccineum</name>
    <dbReference type="NCBI Taxonomy" id="301880"/>
    <lineage>
        <taxon>Eukaryota</taxon>
        <taxon>Viridiplantae</taxon>
        <taxon>Streptophyta</taxon>
        <taxon>Embryophyta</taxon>
        <taxon>Tracheophyta</taxon>
        <taxon>Spermatophyta</taxon>
        <taxon>Magnoliopsida</taxon>
        <taxon>eudicotyledons</taxon>
        <taxon>Gunneridae</taxon>
        <taxon>Pentapetalae</taxon>
        <taxon>asterids</taxon>
        <taxon>campanulids</taxon>
        <taxon>Asterales</taxon>
        <taxon>Asteraceae</taxon>
        <taxon>Asteroideae</taxon>
        <taxon>Anthemideae</taxon>
        <taxon>Anthemidinae</taxon>
        <taxon>Tanacetum</taxon>
    </lineage>
</organism>
<evidence type="ECO:0000256" key="1">
    <source>
        <dbReference type="SAM" id="MobiDB-lite"/>
    </source>
</evidence>
<keyword evidence="3" id="KW-1185">Reference proteome</keyword>
<accession>A0ABQ5C0Q3</accession>
<reference evidence="2" key="2">
    <citation type="submission" date="2022-01" db="EMBL/GenBank/DDBJ databases">
        <authorList>
            <person name="Yamashiro T."/>
            <person name="Shiraishi A."/>
            <person name="Satake H."/>
            <person name="Nakayama K."/>
        </authorList>
    </citation>
    <scope>NUCLEOTIDE SEQUENCE</scope>
</reference>
<protein>
    <submittedName>
        <fullName evidence="2">Uncharacterized protein</fullName>
    </submittedName>
</protein>
<reference evidence="2" key="1">
    <citation type="journal article" date="2022" name="Int. J. Mol. Sci.">
        <title>Draft Genome of Tanacetum Coccineum: Genomic Comparison of Closely Related Tanacetum-Family Plants.</title>
        <authorList>
            <person name="Yamashiro T."/>
            <person name="Shiraishi A."/>
            <person name="Nakayama K."/>
            <person name="Satake H."/>
        </authorList>
    </citation>
    <scope>NUCLEOTIDE SEQUENCE</scope>
</reference>
<proteinExistence type="predicted"/>
<feature type="region of interest" description="Disordered" evidence="1">
    <location>
        <begin position="36"/>
        <end position="118"/>
    </location>
</feature>